<dbReference type="Proteomes" id="UP000035680">
    <property type="component" value="Unassembled WGS sequence"/>
</dbReference>
<dbReference type="WBParaSite" id="SVE_0370600.1">
    <property type="protein sequence ID" value="SVE_0370600.1"/>
    <property type="gene ID" value="SVE_0370600"/>
</dbReference>
<evidence type="ECO:0000256" key="1">
    <source>
        <dbReference type="SAM" id="Phobius"/>
    </source>
</evidence>
<sequence>MKSNTVAIIAICFLIIFFTSSIRLLIIGIEINGECFEKIYTSKYGLIGIELLICVYGCDCLVFFNMFHFICKVSNSNNIVRVAGLEAVIGGTLYLWSLIFIFYSSKDCNIEIISLALCYGIIGQFTICMIIGITYYKRSNEILYT</sequence>
<protein>
    <submittedName>
        <fullName evidence="3">MARVEL domain-containing protein</fullName>
    </submittedName>
</protein>
<feature type="transmembrane region" description="Helical" evidence="1">
    <location>
        <begin position="6"/>
        <end position="26"/>
    </location>
</feature>
<evidence type="ECO:0000313" key="2">
    <source>
        <dbReference type="Proteomes" id="UP000035680"/>
    </source>
</evidence>
<feature type="transmembrane region" description="Helical" evidence="1">
    <location>
        <begin position="82"/>
        <end position="103"/>
    </location>
</feature>
<reference evidence="2" key="1">
    <citation type="submission" date="2014-07" db="EMBL/GenBank/DDBJ databases">
        <authorList>
            <person name="Martin A.A"/>
            <person name="De Silva N."/>
        </authorList>
    </citation>
    <scope>NUCLEOTIDE SEQUENCE</scope>
</reference>
<keyword evidence="1" id="KW-0472">Membrane</keyword>
<feature type="transmembrane region" description="Helical" evidence="1">
    <location>
        <begin position="115"/>
        <end position="136"/>
    </location>
</feature>
<accession>A0A0K0F4G9</accession>
<organism evidence="2 3">
    <name type="scientific">Strongyloides venezuelensis</name>
    <name type="common">Threadworm</name>
    <dbReference type="NCBI Taxonomy" id="75913"/>
    <lineage>
        <taxon>Eukaryota</taxon>
        <taxon>Metazoa</taxon>
        <taxon>Ecdysozoa</taxon>
        <taxon>Nematoda</taxon>
        <taxon>Chromadorea</taxon>
        <taxon>Rhabditida</taxon>
        <taxon>Tylenchina</taxon>
        <taxon>Panagrolaimomorpha</taxon>
        <taxon>Strongyloidoidea</taxon>
        <taxon>Strongyloididae</taxon>
        <taxon>Strongyloides</taxon>
    </lineage>
</organism>
<reference evidence="3" key="2">
    <citation type="submission" date="2015-08" db="UniProtKB">
        <authorList>
            <consortium name="WormBaseParasite"/>
        </authorList>
    </citation>
    <scope>IDENTIFICATION</scope>
</reference>
<keyword evidence="2" id="KW-1185">Reference proteome</keyword>
<feature type="transmembrane region" description="Helical" evidence="1">
    <location>
        <begin position="47"/>
        <end position="70"/>
    </location>
</feature>
<evidence type="ECO:0000313" key="3">
    <source>
        <dbReference type="WBParaSite" id="SVE_0370600.1"/>
    </source>
</evidence>
<proteinExistence type="predicted"/>
<keyword evidence="1" id="KW-1133">Transmembrane helix</keyword>
<name>A0A0K0F4G9_STRVS</name>
<keyword evidence="1" id="KW-0812">Transmembrane</keyword>
<dbReference type="AlphaFoldDB" id="A0A0K0F4G9"/>